<name>A0A9N9GJ25_9GLOM</name>
<feature type="non-terminal residue" evidence="1">
    <location>
        <position position="1"/>
    </location>
</feature>
<comment type="caution">
    <text evidence="1">The sequence shown here is derived from an EMBL/GenBank/DDBJ whole genome shotgun (WGS) entry which is preliminary data.</text>
</comment>
<reference evidence="1" key="1">
    <citation type="submission" date="2021-06" db="EMBL/GenBank/DDBJ databases">
        <authorList>
            <person name="Kallberg Y."/>
            <person name="Tangrot J."/>
            <person name="Rosling A."/>
        </authorList>
    </citation>
    <scope>NUCLEOTIDE SEQUENCE</scope>
    <source>
        <strain evidence="1">MA453B</strain>
    </source>
</reference>
<evidence type="ECO:0000313" key="1">
    <source>
        <dbReference type="EMBL" id="CAG8609655.1"/>
    </source>
</evidence>
<accession>A0A9N9GJ25</accession>
<dbReference type="OrthoDB" id="2407242at2759"/>
<dbReference type="AlphaFoldDB" id="A0A9N9GJ25"/>
<keyword evidence="2" id="KW-1185">Reference proteome</keyword>
<dbReference type="EMBL" id="CAJVPY010004079">
    <property type="protein sequence ID" value="CAG8609655.1"/>
    <property type="molecule type" value="Genomic_DNA"/>
</dbReference>
<feature type="non-terminal residue" evidence="1">
    <location>
        <position position="71"/>
    </location>
</feature>
<dbReference type="Gene3D" id="1.10.10.60">
    <property type="entry name" value="Homeodomain-like"/>
    <property type="match status" value="1"/>
</dbReference>
<evidence type="ECO:0000313" key="2">
    <source>
        <dbReference type="Proteomes" id="UP000789405"/>
    </source>
</evidence>
<proteinExistence type="predicted"/>
<gene>
    <name evidence="1" type="ORF">DERYTH_LOCUS8068</name>
</gene>
<dbReference type="Proteomes" id="UP000789405">
    <property type="component" value="Unassembled WGS sequence"/>
</dbReference>
<organism evidence="1 2">
    <name type="scientific">Dentiscutata erythropus</name>
    <dbReference type="NCBI Taxonomy" id="1348616"/>
    <lineage>
        <taxon>Eukaryota</taxon>
        <taxon>Fungi</taxon>
        <taxon>Fungi incertae sedis</taxon>
        <taxon>Mucoromycota</taxon>
        <taxon>Glomeromycotina</taxon>
        <taxon>Glomeromycetes</taxon>
        <taxon>Diversisporales</taxon>
        <taxon>Gigasporaceae</taxon>
        <taxon>Dentiscutata</taxon>
    </lineage>
</organism>
<sequence>MNISPHIKRINKGKPPKYSELEKTIFSWVQELCSKLKPITHAMVQIKAKTLSQKSPYNTYYPGITESKFSN</sequence>
<protein>
    <submittedName>
        <fullName evidence="1">3930_t:CDS:1</fullName>
    </submittedName>
</protein>
<dbReference type="GO" id="GO:0003677">
    <property type="term" value="F:DNA binding"/>
    <property type="evidence" value="ECO:0007669"/>
    <property type="project" value="UniProtKB-KW"/>
</dbReference>